<sequence length="195" mass="21295">MKDLCRTVDFPRAGRPTGGEEADGARRERRVAARENGEHRHACDLRQRRCRRRGGRHRTGELEDRNPGSGEVSDLRGIAPAVDDPRLPVDDPHKHALVFGDPGLDEPRHGRLTAHDLRAIADRASGLDATGHGASATSLSSSSTTQCPPTTPYTTAARPLIVVPASLPPPQAYPWLSRSFARLPPPWDPWPPQPL</sequence>
<keyword evidence="3" id="KW-1185">Reference proteome</keyword>
<name>A0A0E0CKZ0_9ORYZ</name>
<feature type="compositionally biased region" description="Low complexity" evidence="1">
    <location>
        <begin position="134"/>
        <end position="152"/>
    </location>
</feature>
<reference evidence="2" key="1">
    <citation type="submission" date="2015-04" db="UniProtKB">
        <authorList>
            <consortium name="EnsemblPlants"/>
        </authorList>
    </citation>
    <scope>IDENTIFICATION</scope>
</reference>
<feature type="compositionally biased region" description="Basic and acidic residues" evidence="1">
    <location>
        <begin position="23"/>
        <end position="47"/>
    </location>
</feature>
<dbReference type="Gramene" id="OMERI02G17800.1">
    <property type="protein sequence ID" value="OMERI02G17800.1"/>
    <property type="gene ID" value="OMERI02G17800"/>
</dbReference>
<organism evidence="2">
    <name type="scientific">Oryza meridionalis</name>
    <dbReference type="NCBI Taxonomy" id="40149"/>
    <lineage>
        <taxon>Eukaryota</taxon>
        <taxon>Viridiplantae</taxon>
        <taxon>Streptophyta</taxon>
        <taxon>Embryophyta</taxon>
        <taxon>Tracheophyta</taxon>
        <taxon>Spermatophyta</taxon>
        <taxon>Magnoliopsida</taxon>
        <taxon>Liliopsida</taxon>
        <taxon>Poales</taxon>
        <taxon>Poaceae</taxon>
        <taxon>BOP clade</taxon>
        <taxon>Oryzoideae</taxon>
        <taxon>Oryzeae</taxon>
        <taxon>Oryzinae</taxon>
        <taxon>Oryza</taxon>
    </lineage>
</organism>
<dbReference type="HOGENOM" id="CLU_1398329_0_0_1"/>
<proteinExistence type="predicted"/>
<accession>A0A0E0CKZ0</accession>
<evidence type="ECO:0000256" key="1">
    <source>
        <dbReference type="SAM" id="MobiDB-lite"/>
    </source>
</evidence>
<reference evidence="2" key="2">
    <citation type="submission" date="2018-05" db="EMBL/GenBank/DDBJ databases">
        <title>OmerRS3 (Oryza meridionalis Reference Sequence Version 3).</title>
        <authorList>
            <person name="Zhang J."/>
            <person name="Kudrna D."/>
            <person name="Lee S."/>
            <person name="Talag J."/>
            <person name="Welchert J."/>
            <person name="Wing R.A."/>
        </authorList>
    </citation>
    <scope>NUCLEOTIDE SEQUENCE [LARGE SCALE GENOMIC DNA]</scope>
    <source>
        <strain evidence="2">cv. OR44</strain>
    </source>
</reference>
<protein>
    <submittedName>
        <fullName evidence="2">Uncharacterized protein</fullName>
    </submittedName>
</protein>
<feature type="region of interest" description="Disordered" evidence="1">
    <location>
        <begin position="128"/>
        <end position="152"/>
    </location>
</feature>
<dbReference type="EnsemblPlants" id="OMERI02G17800.1">
    <property type="protein sequence ID" value="OMERI02G17800.1"/>
    <property type="gene ID" value="OMERI02G17800"/>
</dbReference>
<dbReference type="Proteomes" id="UP000008021">
    <property type="component" value="Chromosome 2"/>
</dbReference>
<dbReference type="AlphaFoldDB" id="A0A0E0CKZ0"/>
<feature type="compositionally biased region" description="Basic residues" evidence="1">
    <location>
        <begin position="48"/>
        <end position="57"/>
    </location>
</feature>
<feature type="region of interest" description="Disordered" evidence="1">
    <location>
        <begin position="1"/>
        <end position="75"/>
    </location>
</feature>
<evidence type="ECO:0000313" key="2">
    <source>
        <dbReference type="EnsemblPlants" id="OMERI02G17800.1"/>
    </source>
</evidence>
<evidence type="ECO:0000313" key="3">
    <source>
        <dbReference type="Proteomes" id="UP000008021"/>
    </source>
</evidence>